<dbReference type="Pfam" id="PF25209">
    <property type="entry name" value="Phage_capsid_4"/>
    <property type="match status" value="1"/>
</dbReference>
<protein>
    <recommendedName>
        <fullName evidence="4">Mu-like prophage major head subunit gpT</fullName>
    </recommendedName>
</protein>
<evidence type="ECO:0008006" key="4">
    <source>
        <dbReference type="Google" id="ProtNLM"/>
    </source>
</evidence>
<dbReference type="RefSeq" id="WP_040449153.1">
    <property type="nucleotide sequence ID" value="NZ_CM002917.1"/>
</dbReference>
<evidence type="ECO:0000313" key="2">
    <source>
        <dbReference type="EMBL" id="EDQ33944.2"/>
    </source>
</evidence>
<organism evidence="2 3">
    <name type="scientific">Hoeflea phototrophica (strain DSM 17068 / NCIMB 14078 / DFL-43)</name>
    <dbReference type="NCBI Taxonomy" id="411684"/>
    <lineage>
        <taxon>Bacteria</taxon>
        <taxon>Pseudomonadati</taxon>
        <taxon>Pseudomonadota</taxon>
        <taxon>Alphaproteobacteria</taxon>
        <taxon>Hyphomicrobiales</taxon>
        <taxon>Rhizobiaceae</taxon>
        <taxon>Hoeflea</taxon>
    </lineage>
</organism>
<dbReference type="OrthoDB" id="9806592at2"/>
<dbReference type="eggNOG" id="COG5525">
    <property type="taxonomic scope" value="Bacteria"/>
</dbReference>
<dbReference type="EMBL" id="ABIA03000002">
    <property type="protein sequence ID" value="EDQ33944.2"/>
    <property type="molecule type" value="Genomic_DNA"/>
</dbReference>
<reference evidence="2 3" key="2">
    <citation type="submission" date="2012-06" db="EMBL/GenBank/DDBJ databases">
        <authorList>
            <person name="Fiebig A."/>
        </authorList>
    </citation>
    <scope>NUCLEOTIDE SEQUENCE [LARGE SCALE GENOMIC DNA]</scope>
    <source>
        <strain evidence="2 3">DFL-43</strain>
    </source>
</reference>
<dbReference type="AlphaFoldDB" id="A9D4R7"/>
<evidence type="ECO:0000256" key="1">
    <source>
        <dbReference type="SAM" id="MobiDB-lite"/>
    </source>
</evidence>
<feature type="region of interest" description="Disordered" evidence="1">
    <location>
        <begin position="117"/>
        <end position="141"/>
    </location>
</feature>
<dbReference type="STRING" id="411684.HPDFL43_05805"/>
<keyword evidence="3" id="KW-1185">Reference proteome</keyword>
<sequence length="550" mass="60014">MKNYRFVAVALALAVFPLLALGIMGFAATDAMAAPADFWSSHGEMLRVSLLDNMQHAWPALIALRADLDGLTKKAAAKIAEIKDDTVPDAARSIEGEHTELLALITTKRKEIADEEALGDPATRNQPNNQPNATNTSVNDAARSADILDVGTRAGMATDVIQEAIRSGMTLDAFRQRAFDHMTSQQNGTRTDPVRVQRDEQETRRNLQIEALSYRMGAPIPAAGPSAGARERMNDGLIVLAMECAQERSYPRNPRQIEELFERASHTTSDFPIILENSLNRTLEQRYALAQPTYRRISRQRNFRDFRPHTTVKMGDFPLLEKIAEDGEIKYGTLSEGKETLSVLSYAKALSVSRQLMINDDLGAINDMLSSYGQTVALFEEITFYASALNGVLADGNPVFHASHTNLAGANAAITVAAVALGRAAMAKQKSLDGNPLLSNPPALILTGPDKITEAEALVRTITPSTVAEVNVFSGRLTPFDTAQVSGNNWYLFADPSVGSNYRWGYLEGYEAPRVRLDTPFGRQGMAMSVEHDFGAGAVDFRFGYKNVGA</sequence>
<proteinExistence type="predicted"/>
<name>A9D4R7_HOEPD</name>
<dbReference type="HOGENOM" id="CLU_497702_0_0_5"/>
<accession>A9D4R7</accession>
<evidence type="ECO:0000313" key="3">
    <source>
        <dbReference type="Proteomes" id="UP000004291"/>
    </source>
</evidence>
<comment type="caution">
    <text evidence="2">The sequence shown here is derived from an EMBL/GenBank/DDBJ whole genome shotgun (WGS) entry which is preliminary data.</text>
</comment>
<reference evidence="2 3" key="1">
    <citation type="submission" date="2007-10" db="EMBL/GenBank/DDBJ databases">
        <authorList>
            <person name="Wagner-Dobler I."/>
            <person name="Ferriera S."/>
            <person name="Johnson J."/>
            <person name="Kravitz S."/>
            <person name="Beeson K."/>
            <person name="Sutton G."/>
            <person name="Rogers Y.-H."/>
            <person name="Friedman R."/>
            <person name="Frazier M."/>
            <person name="Venter J.C."/>
        </authorList>
    </citation>
    <scope>NUCLEOTIDE SEQUENCE [LARGE SCALE GENOMIC DNA]</scope>
    <source>
        <strain evidence="2 3">DFL-43</strain>
    </source>
</reference>
<feature type="compositionally biased region" description="Low complexity" evidence="1">
    <location>
        <begin position="121"/>
        <end position="136"/>
    </location>
</feature>
<dbReference type="Proteomes" id="UP000004291">
    <property type="component" value="Chromosome"/>
</dbReference>
<gene>
    <name evidence="2" type="ORF">HPDFL43_05805</name>
</gene>